<evidence type="ECO:0000313" key="7">
    <source>
        <dbReference type="Proteomes" id="UP000002358"/>
    </source>
</evidence>
<dbReference type="PANTHER" id="PTHR12606:SF141">
    <property type="entry name" value="GH15225P-RELATED"/>
    <property type="match status" value="1"/>
</dbReference>
<dbReference type="GO" id="GO:0006508">
    <property type="term" value="P:proteolysis"/>
    <property type="evidence" value="ECO:0007669"/>
    <property type="project" value="UniProtKB-KW"/>
</dbReference>
<dbReference type="InParanoid" id="A0A7M7R4G4"/>
<dbReference type="PANTHER" id="PTHR12606">
    <property type="entry name" value="SENTRIN/SUMO-SPECIFIC PROTEASE"/>
    <property type="match status" value="1"/>
</dbReference>
<dbReference type="FunCoup" id="A0A7M7R4G4">
    <property type="interactions" value="54"/>
</dbReference>
<dbReference type="GO" id="GO:0005634">
    <property type="term" value="C:nucleus"/>
    <property type="evidence" value="ECO:0007669"/>
    <property type="project" value="TreeGrafter"/>
</dbReference>
<dbReference type="SMR" id="A0A7M7R4G4"/>
<comment type="similarity">
    <text evidence="1">Belongs to the peptidase C48 family.</text>
</comment>
<dbReference type="InterPro" id="IPR038765">
    <property type="entry name" value="Papain-like_cys_pep_sf"/>
</dbReference>
<dbReference type="PROSITE" id="PS50600">
    <property type="entry name" value="ULP_PROTEASE"/>
    <property type="match status" value="1"/>
</dbReference>
<dbReference type="FunFam" id="3.40.395.10:FF:000001">
    <property type="entry name" value="Sentrin-specific protease 1"/>
    <property type="match status" value="1"/>
</dbReference>
<dbReference type="KEGG" id="nvi:100114930"/>
<keyword evidence="3" id="KW-0378">Hydrolase</keyword>
<proteinExistence type="inferred from homology"/>
<evidence type="ECO:0000256" key="2">
    <source>
        <dbReference type="ARBA" id="ARBA00022670"/>
    </source>
</evidence>
<dbReference type="GO" id="GO:0080090">
    <property type="term" value="P:regulation of primary metabolic process"/>
    <property type="evidence" value="ECO:0007669"/>
    <property type="project" value="UniProtKB-ARBA"/>
</dbReference>
<reference evidence="6" key="1">
    <citation type="submission" date="2021-01" db="UniProtKB">
        <authorList>
            <consortium name="EnsemblMetazoa"/>
        </authorList>
    </citation>
    <scope>IDENTIFICATION</scope>
</reference>
<dbReference type="GO" id="GO:0016929">
    <property type="term" value="F:deSUMOylase activity"/>
    <property type="evidence" value="ECO:0007669"/>
    <property type="project" value="TreeGrafter"/>
</dbReference>
<dbReference type="EnsemblMetazoa" id="XM_032601481">
    <property type="protein sequence ID" value="XP_032457372"/>
    <property type="gene ID" value="LOC100114930"/>
</dbReference>
<dbReference type="InterPro" id="IPR003653">
    <property type="entry name" value="Peptidase_C48_C"/>
</dbReference>
<sequence length="542" mass="63833">MIFEFLKRLFWKADEGNRKRKASETLIKINDDEILTKKCRRDFVSSNHVKINQTQLNSSNHSSLNSQELKIKMQNNKKLDSLEAVNLSLPPINISTFEIDNSMVQKESNQFTLYNTYRLSEKKQYSDMLLNFLPSERNNIDKEICSNVHQGNLNKKQFLEQQLFDNKYDKSSNFQSKIIYKSWAFHNSHKYLKSQSQKCVPLSDITHEQEYKKQNQECSKSQNSIIRSPPIEVIKTNTLRDKLSSKQVMKQNFISQITEKYDERIKQRYKEAEELKKLTYILSKHNQLSRETALEDHLNRSMRLCEAVLDEGLPEEVSKLPQLTLDMKERIKLALSSGATDEVLVEKFGLRITKKDIQTLAGLNWLNDEVINFYMNLIMTRSNNDKYPNVYAMNTFFYPKLISGGHSSLKRWTRKVDIFAKDIIVIPIHLGIHWCMSIIDFRKRSIQYFDSMGSPNYKCLQVLKQYLQEESIDKKKKHFDFLDWTFECIKDIPQQMNGSDCGVFSCMFAEYICSNKTINFTQDDMPYFRNKMVYEILTVQLL</sequence>
<evidence type="ECO:0000259" key="5">
    <source>
        <dbReference type="PROSITE" id="PS50600"/>
    </source>
</evidence>
<dbReference type="AlphaFoldDB" id="A0A7M7R4G4"/>
<evidence type="ECO:0000313" key="6">
    <source>
        <dbReference type="EnsemblMetazoa" id="XP_032457372"/>
    </source>
</evidence>
<keyword evidence="2" id="KW-0645">Protease</keyword>
<keyword evidence="4" id="KW-0788">Thiol protease</keyword>
<dbReference type="GeneID" id="100114930"/>
<dbReference type="GO" id="GO:0060255">
    <property type="term" value="P:regulation of macromolecule metabolic process"/>
    <property type="evidence" value="ECO:0007669"/>
    <property type="project" value="UniProtKB-ARBA"/>
</dbReference>
<dbReference type="RefSeq" id="XP_032457372.1">
    <property type="nucleotide sequence ID" value="XM_032601481.1"/>
</dbReference>
<organism evidence="6 7">
    <name type="scientific">Nasonia vitripennis</name>
    <name type="common">Parasitic wasp</name>
    <dbReference type="NCBI Taxonomy" id="7425"/>
    <lineage>
        <taxon>Eukaryota</taxon>
        <taxon>Metazoa</taxon>
        <taxon>Ecdysozoa</taxon>
        <taxon>Arthropoda</taxon>
        <taxon>Hexapoda</taxon>
        <taxon>Insecta</taxon>
        <taxon>Pterygota</taxon>
        <taxon>Neoptera</taxon>
        <taxon>Endopterygota</taxon>
        <taxon>Hymenoptera</taxon>
        <taxon>Apocrita</taxon>
        <taxon>Proctotrupomorpha</taxon>
        <taxon>Chalcidoidea</taxon>
        <taxon>Pteromalidae</taxon>
        <taxon>Pteromalinae</taxon>
        <taxon>Nasonia</taxon>
    </lineage>
</organism>
<protein>
    <recommendedName>
        <fullName evidence="5">Ubiquitin-like protease family profile domain-containing protein</fullName>
    </recommendedName>
</protein>
<evidence type="ECO:0000256" key="1">
    <source>
        <dbReference type="ARBA" id="ARBA00005234"/>
    </source>
</evidence>
<evidence type="ECO:0000256" key="3">
    <source>
        <dbReference type="ARBA" id="ARBA00022801"/>
    </source>
</evidence>
<dbReference type="GO" id="GO:0016926">
    <property type="term" value="P:protein desumoylation"/>
    <property type="evidence" value="ECO:0007669"/>
    <property type="project" value="TreeGrafter"/>
</dbReference>
<dbReference type="Proteomes" id="UP000002358">
    <property type="component" value="Unassembled WGS sequence"/>
</dbReference>
<dbReference type="OrthoDB" id="1939479at2759"/>
<dbReference type="SUPFAM" id="SSF54001">
    <property type="entry name" value="Cysteine proteinases"/>
    <property type="match status" value="1"/>
</dbReference>
<name>A0A7M7R4G4_NASVI</name>
<dbReference type="Gene3D" id="3.40.395.10">
    <property type="entry name" value="Adenoviral Proteinase, Chain A"/>
    <property type="match status" value="1"/>
</dbReference>
<dbReference type="Pfam" id="PF02902">
    <property type="entry name" value="Peptidase_C48"/>
    <property type="match status" value="1"/>
</dbReference>
<accession>A0A7M7R4G4</accession>
<evidence type="ECO:0000256" key="4">
    <source>
        <dbReference type="ARBA" id="ARBA00022807"/>
    </source>
</evidence>
<feature type="domain" description="Ubiquitin-like protease family profile" evidence="5">
    <location>
        <begin position="350"/>
        <end position="512"/>
    </location>
</feature>
<keyword evidence="7" id="KW-1185">Reference proteome</keyword>